<protein>
    <submittedName>
        <fullName evidence="8">Signal peptide peptidase SppA</fullName>
    </submittedName>
</protein>
<name>A0A4Y8WPY1_9PORP</name>
<dbReference type="Gene3D" id="3.90.226.10">
    <property type="entry name" value="2-enoyl-CoA Hydratase, Chain A, domain 1"/>
    <property type="match status" value="2"/>
</dbReference>
<comment type="caution">
    <text evidence="8">The sequence shown here is derived from an EMBL/GenBank/DDBJ whole genome shotgun (WGS) entry which is preliminary data.</text>
</comment>
<dbReference type="SUPFAM" id="SSF52096">
    <property type="entry name" value="ClpP/crotonase"/>
    <property type="match status" value="2"/>
</dbReference>
<dbReference type="RefSeq" id="WP_134849568.1">
    <property type="nucleotide sequence ID" value="NZ_CP197400.1"/>
</dbReference>
<dbReference type="NCBIfam" id="TIGR00705">
    <property type="entry name" value="SppA_67K"/>
    <property type="match status" value="1"/>
</dbReference>
<keyword evidence="3" id="KW-0645">Protease</keyword>
<dbReference type="Proteomes" id="UP000297225">
    <property type="component" value="Unassembled WGS sequence"/>
</dbReference>
<evidence type="ECO:0000259" key="7">
    <source>
        <dbReference type="Pfam" id="PF01343"/>
    </source>
</evidence>
<evidence type="ECO:0000256" key="6">
    <source>
        <dbReference type="ARBA" id="ARBA00023136"/>
    </source>
</evidence>
<evidence type="ECO:0000256" key="3">
    <source>
        <dbReference type="ARBA" id="ARBA00022670"/>
    </source>
</evidence>
<keyword evidence="5" id="KW-0720">Serine protease</keyword>
<feature type="domain" description="Peptidase S49" evidence="7">
    <location>
        <begin position="129"/>
        <end position="279"/>
    </location>
</feature>
<dbReference type="GO" id="GO:0006465">
    <property type="term" value="P:signal peptide processing"/>
    <property type="evidence" value="ECO:0007669"/>
    <property type="project" value="InterPro"/>
</dbReference>
<accession>A0A4Y8WPY1</accession>
<keyword evidence="9" id="KW-1185">Reference proteome</keyword>
<dbReference type="PIRSF" id="PIRSF001217">
    <property type="entry name" value="Protease_4_SppA"/>
    <property type="match status" value="1"/>
</dbReference>
<dbReference type="PANTHER" id="PTHR33209">
    <property type="entry name" value="PROTEASE 4"/>
    <property type="match status" value="1"/>
</dbReference>
<dbReference type="OrthoDB" id="9764363at2"/>
<evidence type="ECO:0000256" key="5">
    <source>
        <dbReference type="ARBA" id="ARBA00022825"/>
    </source>
</evidence>
<evidence type="ECO:0000256" key="4">
    <source>
        <dbReference type="ARBA" id="ARBA00022801"/>
    </source>
</evidence>
<comment type="similarity">
    <text evidence="2">Belongs to the peptidase S49 family.</text>
</comment>
<dbReference type="Gene3D" id="6.20.330.10">
    <property type="match status" value="1"/>
</dbReference>
<sequence>MKDFLKMVFGSCLGVILASVVVFFIFFSMLSSAIGGLVDGFKDGKETKKVSNESVLLLDLEGGVSDTATGDPFSDMFNEEQKTFTLPEILKAIEVARDNSDIEAIVLNLEQAGINYANAKELRDALKRFQESGKKIYAFSDHYSLLNYYVSSVADEVIGGPEGSLAITGISSSTLFTKGLLQKLGIEMQVFKVGTFKSAVEPFILDGMSAENRLQILEYINGLWQGTTSEMAESRGIAASTFQSFADEAHFLDKTVVAKEMGLLDTLVYRIDLDKVLAQKIYNNADEEINYLRVGDLLPLYDNGSGSDEVAVIYAEGNIVVGSGEDDENPFATQALINEKVVRQLREAAEDDDIKAVVMRVNSGGGAVTTSELICHEVELLKQKKPIVISMGDYAASGGYYISSHASKIVANPYTLTGSIGIFGMIPTFKGTMQKLGLKQETLSTSETGAFTGMEPMTGKLAEGMQRAIERGYDEFTGRVSTGRGMTKALVDSIGQGRVWLGKKAMELGLVDMMGGLDTAIQEAARLAELENYRVVEIIEDKDWFKQIFGISLPKTAKLMMMTQEERIMLRTEGYLKQLSGIQARPPYDITAIGEAGRETKPFVPLR</sequence>
<keyword evidence="6" id="KW-0472">Membrane</keyword>
<dbReference type="InterPro" id="IPR047272">
    <property type="entry name" value="S49_SppA_C"/>
</dbReference>
<dbReference type="Pfam" id="PF01343">
    <property type="entry name" value="Peptidase_S49"/>
    <property type="match status" value="2"/>
</dbReference>
<dbReference type="STRING" id="1122973.GCA_000379925_00368"/>
<dbReference type="PANTHER" id="PTHR33209:SF1">
    <property type="entry name" value="PEPTIDASE S49 DOMAIN-CONTAINING PROTEIN"/>
    <property type="match status" value="1"/>
</dbReference>
<dbReference type="InterPro" id="IPR047217">
    <property type="entry name" value="S49_SppA_67K_type_N"/>
</dbReference>
<organism evidence="8 9">
    <name type="scientific">Porphyromonas levii</name>
    <dbReference type="NCBI Taxonomy" id="28114"/>
    <lineage>
        <taxon>Bacteria</taxon>
        <taxon>Pseudomonadati</taxon>
        <taxon>Bacteroidota</taxon>
        <taxon>Bacteroidia</taxon>
        <taxon>Bacteroidales</taxon>
        <taxon>Porphyromonadaceae</taxon>
        <taxon>Porphyromonas</taxon>
    </lineage>
</organism>
<dbReference type="CDD" id="cd07023">
    <property type="entry name" value="S49_Sppa_N_C"/>
    <property type="match status" value="1"/>
</dbReference>
<dbReference type="GO" id="GO:0016020">
    <property type="term" value="C:membrane"/>
    <property type="evidence" value="ECO:0007669"/>
    <property type="project" value="UniProtKB-SubCell"/>
</dbReference>
<dbReference type="CDD" id="cd07018">
    <property type="entry name" value="S49_SppA_67K_type"/>
    <property type="match status" value="1"/>
</dbReference>
<evidence type="ECO:0000256" key="1">
    <source>
        <dbReference type="ARBA" id="ARBA00004370"/>
    </source>
</evidence>
<feature type="domain" description="Peptidase S49" evidence="7">
    <location>
        <begin position="380"/>
        <end position="530"/>
    </location>
</feature>
<dbReference type="InterPro" id="IPR004635">
    <property type="entry name" value="Pept_S49_SppA"/>
</dbReference>
<proteinExistence type="inferred from homology"/>
<dbReference type="EMBL" id="SPNC01000060">
    <property type="protein sequence ID" value="TFH95218.1"/>
    <property type="molecule type" value="Genomic_DNA"/>
</dbReference>
<keyword evidence="4" id="KW-0378">Hydrolase</keyword>
<evidence type="ECO:0000313" key="9">
    <source>
        <dbReference type="Proteomes" id="UP000297225"/>
    </source>
</evidence>
<dbReference type="InterPro" id="IPR004634">
    <property type="entry name" value="Pept_S49_pIV"/>
</dbReference>
<dbReference type="InterPro" id="IPR029045">
    <property type="entry name" value="ClpP/crotonase-like_dom_sf"/>
</dbReference>
<reference evidence="8 9" key="1">
    <citation type="submission" date="2019-03" db="EMBL/GenBank/DDBJ databases">
        <title>Porphyromonas levii Isolated from the Uterus of Dairy Cows.</title>
        <authorList>
            <person name="Francis A.M."/>
        </authorList>
    </citation>
    <scope>NUCLEOTIDE SEQUENCE [LARGE SCALE GENOMIC DNA]</scope>
    <source>
        <strain evidence="8 9">AF5678</strain>
    </source>
</reference>
<comment type="subcellular location">
    <subcellularLocation>
        <location evidence="1">Membrane</location>
    </subcellularLocation>
</comment>
<dbReference type="AlphaFoldDB" id="A0A4Y8WPY1"/>
<dbReference type="InterPro" id="IPR002142">
    <property type="entry name" value="Peptidase_S49"/>
</dbReference>
<evidence type="ECO:0000313" key="8">
    <source>
        <dbReference type="EMBL" id="TFH95218.1"/>
    </source>
</evidence>
<evidence type="ECO:0000256" key="2">
    <source>
        <dbReference type="ARBA" id="ARBA00008683"/>
    </source>
</evidence>
<dbReference type="GO" id="GO:0008236">
    <property type="term" value="F:serine-type peptidase activity"/>
    <property type="evidence" value="ECO:0007669"/>
    <property type="project" value="UniProtKB-KW"/>
</dbReference>
<gene>
    <name evidence="8" type="primary">sppA</name>
    <name evidence="8" type="ORF">E4P47_05010</name>
</gene>
<dbReference type="NCBIfam" id="TIGR00706">
    <property type="entry name" value="SppA_dom"/>
    <property type="match status" value="1"/>
</dbReference>